<dbReference type="AntiFam" id="ANF00095">
    <property type="entry name" value="Shadow ORF (opposite ABC transporters)"/>
</dbReference>
<organism evidence="1">
    <name type="scientific">mine drainage metagenome</name>
    <dbReference type="NCBI Taxonomy" id="410659"/>
    <lineage>
        <taxon>unclassified sequences</taxon>
        <taxon>metagenomes</taxon>
        <taxon>ecological metagenomes</taxon>
    </lineage>
</organism>
<accession>A0A1J5PPN4</accession>
<reference evidence="1" key="1">
    <citation type="submission" date="2016-10" db="EMBL/GenBank/DDBJ databases">
        <title>Sequence of Gallionella enrichment culture.</title>
        <authorList>
            <person name="Poehlein A."/>
            <person name="Muehling M."/>
            <person name="Daniel R."/>
        </authorList>
    </citation>
    <scope>NUCLEOTIDE SEQUENCE</scope>
</reference>
<gene>
    <name evidence="1" type="ORF">GALL_529230</name>
</gene>
<protein>
    <submittedName>
        <fullName evidence="1">Uncharacterized protein</fullName>
    </submittedName>
</protein>
<evidence type="ECO:0000313" key="1">
    <source>
        <dbReference type="EMBL" id="OIQ65517.1"/>
    </source>
</evidence>
<proteinExistence type="predicted"/>
<comment type="caution">
    <text evidence="1">The sequence shown here is derived from an EMBL/GenBank/DDBJ whole genome shotgun (WGS) entry which is preliminary data.</text>
</comment>
<name>A0A1J5PPN4_9ZZZZ</name>
<dbReference type="EMBL" id="MLJW01007263">
    <property type="protein sequence ID" value="OIQ65517.1"/>
    <property type="molecule type" value="Genomic_DNA"/>
</dbReference>
<sequence length="170" mass="18155">MRIAVDTFVGRGYADFGEQINGTLARGLLRQIGMGPDGLDQLIANPVQRIEAGERILKDHPDPFSPNTAHLFRRQIVDPQARQKDLATGNAAGRVDQADYRKARDGFSGAGFAHHAQHLALGDIEGNAVDGAQDVAAGDEFDPEVSHGKNGVGHAVWFPEVAALIIGVLD</sequence>
<dbReference type="AlphaFoldDB" id="A0A1J5PPN4"/>